<feature type="domain" description="NusG-like N-terminal" evidence="2">
    <location>
        <begin position="11"/>
        <end position="110"/>
    </location>
</feature>
<dbReference type="SUPFAM" id="SSF82679">
    <property type="entry name" value="N-utilization substance G protein NusG, N-terminal domain"/>
    <property type="match status" value="1"/>
</dbReference>
<organism evidence="3 4">
    <name type="scientific">Phocaeicola faecium</name>
    <dbReference type="NCBI Taxonomy" id="2762213"/>
    <lineage>
        <taxon>Bacteria</taxon>
        <taxon>Pseudomonadati</taxon>
        <taxon>Bacteroidota</taxon>
        <taxon>Bacteroidia</taxon>
        <taxon>Bacteroidales</taxon>
        <taxon>Bacteroidaceae</taxon>
        <taxon>Phocaeicola</taxon>
    </lineage>
</organism>
<gene>
    <name evidence="3" type="ORF">H9626_03605</name>
</gene>
<evidence type="ECO:0000259" key="2">
    <source>
        <dbReference type="Pfam" id="PF02357"/>
    </source>
</evidence>
<evidence type="ECO:0000313" key="4">
    <source>
        <dbReference type="Proteomes" id="UP000616346"/>
    </source>
</evidence>
<dbReference type="Proteomes" id="UP000616346">
    <property type="component" value="Unassembled WGS sequence"/>
</dbReference>
<accession>A0ABR8V972</accession>
<evidence type="ECO:0000256" key="1">
    <source>
        <dbReference type="ARBA" id="ARBA00023163"/>
    </source>
</evidence>
<dbReference type="InterPro" id="IPR036735">
    <property type="entry name" value="NGN_dom_sf"/>
</dbReference>
<dbReference type="EMBL" id="JACSPQ010000001">
    <property type="protein sequence ID" value="MBD8001303.1"/>
    <property type="molecule type" value="Genomic_DNA"/>
</dbReference>
<dbReference type="Pfam" id="PF02357">
    <property type="entry name" value="NusG"/>
    <property type="match status" value="1"/>
</dbReference>
<sequence>MTENILSETVWMPLQTIYNKELLVGEYLREKHIEYYIPMSYELHEAHGDPEQGRRTLVPAIHNLLFIRCRYDEEWCRRFVRESPHPVYFLKRERAGNGFCTVGEAEMQNFIRATNPDIEGTRFVNPEKLKGKKGTPVRIVKPGPLYGVTGTFVRYGGKHYIAIQMPQSTTLIKVSYTWCELIE</sequence>
<dbReference type="Gene3D" id="3.30.70.940">
    <property type="entry name" value="NusG, N-terminal domain"/>
    <property type="match status" value="1"/>
</dbReference>
<proteinExistence type="predicted"/>
<name>A0ABR8V972_9BACT</name>
<dbReference type="InterPro" id="IPR006645">
    <property type="entry name" value="NGN-like_dom"/>
</dbReference>
<reference evidence="3 4" key="1">
    <citation type="submission" date="2020-08" db="EMBL/GenBank/DDBJ databases">
        <title>A Genomic Blueprint of the Chicken Gut Microbiome.</title>
        <authorList>
            <person name="Gilroy R."/>
            <person name="Ravi A."/>
            <person name="Getino M."/>
            <person name="Pursley I."/>
            <person name="Horton D.L."/>
            <person name="Alikhan N.-F."/>
            <person name="Baker D."/>
            <person name="Gharbi K."/>
            <person name="Hall N."/>
            <person name="Watson M."/>
            <person name="Adriaenssens E.M."/>
            <person name="Foster-Nyarko E."/>
            <person name="Jarju S."/>
            <person name="Secka A."/>
            <person name="Antonio M."/>
            <person name="Oren A."/>
            <person name="Chaudhuri R."/>
            <person name="La Ragione R.M."/>
            <person name="Hildebrand F."/>
            <person name="Pallen M.J."/>
        </authorList>
    </citation>
    <scope>NUCLEOTIDE SEQUENCE [LARGE SCALE GENOMIC DNA]</scope>
    <source>
        <strain evidence="3 4">Sa1YUN3</strain>
    </source>
</reference>
<keyword evidence="1" id="KW-0804">Transcription</keyword>
<protein>
    <submittedName>
        <fullName evidence="3">UpxY family transcription antiterminator</fullName>
    </submittedName>
</protein>
<dbReference type="CDD" id="cd09895">
    <property type="entry name" value="NGN_SP_UpxY"/>
    <property type="match status" value="1"/>
</dbReference>
<evidence type="ECO:0000313" key="3">
    <source>
        <dbReference type="EMBL" id="MBD8001303.1"/>
    </source>
</evidence>
<comment type="caution">
    <text evidence="3">The sequence shown here is derived from an EMBL/GenBank/DDBJ whole genome shotgun (WGS) entry which is preliminary data.</text>
</comment>
<dbReference type="NCBIfam" id="NF033644">
    <property type="entry name" value="antiterm_UpxY"/>
    <property type="match status" value="1"/>
</dbReference>
<keyword evidence="4" id="KW-1185">Reference proteome</keyword>